<dbReference type="OrthoDB" id="7868987at2"/>
<proteinExistence type="predicted"/>
<dbReference type="Proteomes" id="UP000187261">
    <property type="component" value="Unassembled WGS sequence"/>
</dbReference>
<reference evidence="2" key="1">
    <citation type="submission" date="2016-10" db="EMBL/GenBank/DDBJ databases">
        <authorList>
            <person name="Varghese N."/>
            <person name="Submissions S."/>
        </authorList>
    </citation>
    <scope>NUCLEOTIDE SEQUENCE [LARGE SCALE GENOMIC DNA]</scope>
    <source>
        <strain evidence="2">DSM 19482</strain>
    </source>
</reference>
<gene>
    <name evidence="1" type="ORF">SAMN05660493_02146</name>
</gene>
<keyword evidence="2" id="KW-1185">Reference proteome</keyword>
<organism evidence="1 2">
    <name type="scientific">Epilithonimonas bovis DSM 19482</name>
    <dbReference type="NCBI Taxonomy" id="1121284"/>
    <lineage>
        <taxon>Bacteria</taxon>
        <taxon>Pseudomonadati</taxon>
        <taxon>Bacteroidota</taxon>
        <taxon>Flavobacteriia</taxon>
        <taxon>Flavobacteriales</taxon>
        <taxon>Weeksellaceae</taxon>
        <taxon>Chryseobacterium group</taxon>
        <taxon>Epilithonimonas</taxon>
    </lineage>
</organism>
<dbReference type="EMBL" id="FTPU01000023">
    <property type="protein sequence ID" value="SIT97429.1"/>
    <property type="molecule type" value="Genomic_DNA"/>
</dbReference>
<name>A0A1U7PX09_9FLAO</name>
<accession>A0A1U7PX09</accession>
<dbReference type="RefSeq" id="WP_076783592.1">
    <property type="nucleotide sequence ID" value="NZ_FTPU01000023.1"/>
</dbReference>
<sequence length="161" mass="19264">MSLVFPQLIPFSDFGGDFTSYFEAIYLVFHNDFIKTQPIYEGMKVSAQKHPEVDGLHRTFYHITHEGEDEQNRTPDMRRMERIRFPKFIISNCPHKELLIWEKVLGRDTRIHILNESERYLVVLTKRNGYLLFWTAFYIADNHTLKKKLKEYETYIKAKTA</sequence>
<dbReference type="STRING" id="1121284.SAMN05660493_02146"/>
<evidence type="ECO:0000313" key="1">
    <source>
        <dbReference type="EMBL" id="SIT97429.1"/>
    </source>
</evidence>
<protein>
    <submittedName>
        <fullName evidence="1">Uncharacterized protein</fullName>
    </submittedName>
</protein>
<dbReference type="AlphaFoldDB" id="A0A1U7PX09"/>
<evidence type="ECO:0000313" key="2">
    <source>
        <dbReference type="Proteomes" id="UP000187261"/>
    </source>
</evidence>